<dbReference type="AlphaFoldDB" id="A0A8J4Q3A0"/>
<accession>A0A8J4Q3A0</accession>
<proteinExistence type="predicted"/>
<evidence type="ECO:0000313" key="3">
    <source>
        <dbReference type="EMBL" id="KAF2077352.1"/>
    </source>
</evidence>
<evidence type="ECO:0000256" key="2">
    <source>
        <dbReference type="SAM" id="SignalP"/>
    </source>
</evidence>
<keyword evidence="2" id="KW-0732">Signal</keyword>
<name>A0A8J4Q3A0_9MYCE</name>
<sequence>MNKLYLFVFSIILCTAIAQGAPCQVYVDPKSIITQKCGATSNMGCSSIKYAIETCTDQSNVVLMLLDGEHVAKDNFNMNYLNQTIVYQAVNPGKAIFNLRGITTPLVTITDTTAVNNGYNYITNFNMTGVQVMNANYQDGVTNIIQSNVNRTAITMYIDNCVFTANNATNGGVFLFNSSHTYGLSNIFITNSQFTYNTAYKGAVLYSEAYHNFYMRANTFTNNNGTYNALLYMMSPNQVMLQTSTFSKNYINRGGMVQIGISTEMPTIQSCTFDQNTGGGTKAAAVAYLMMNNAAVNLCNFTNNAGMGGILIVQVQYAQILNSYFYKNSYPSYGAGVYFEKSYVRIASSEFESNTASYGGAIAGYQDGTFTSTSSFTDLNITANVATVLGGGLYLNSNSVNMKNVDLQNNNGPNGTNLYCASSYLYPNLTTFGDPPSHVESDNAFGISCSPTSTCYITDAQDESVICGTYVPNKNKGLTGGQKAGIAIGVIGGVIIIIIVVVVVLRRIKRHQYDHIKY</sequence>
<dbReference type="PANTHER" id="PTHR11319">
    <property type="entry name" value="G PROTEIN-COUPLED RECEPTOR-RELATED"/>
    <property type="match status" value="1"/>
</dbReference>
<dbReference type="InterPro" id="IPR011050">
    <property type="entry name" value="Pectin_lyase_fold/virulence"/>
</dbReference>
<evidence type="ECO:0000313" key="4">
    <source>
        <dbReference type="Proteomes" id="UP000695562"/>
    </source>
</evidence>
<organism evidence="3 4">
    <name type="scientific">Polysphondylium violaceum</name>
    <dbReference type="NCBI Taxonomy" id="133409"/>
    <lineage>
        <taxon>Eukaryota</taxon>
        <taxon>Amoebozoa</taxon>
        <taxon>Evosea</taxon>
        <taxon>Eumycetozoa</taxon>
        <taxon>Dictyostelia</taxon>
        <taxon>Dictyosteliales</taxon>
        <taxon>Dictyosteliaceae</taxon>
        <taxon>Polysphondylium</taxon>
    </lineage>
</organism>
<evidence type="ECO:0000256" key="1">
    <source>
        <dbReference type="SAM" id="Phobius"/>
    </source>
</evidence>
<dbReference type="OrthoDB" id="296301at2759"/>
<reference evidence="3" key="1">
    <citation type="submission" date="2020-01" db="EMBL/GenBank/DDBJ databases">
        <title>Development of genomics and gene disruption for Polysphondylium violaceum indicates a role for the polyketide synthase stlB in stalk morphogenesis.</title>
        <authorList>
            <person name="Narita B."/>
            <person name="Kawabe Y."/>
            <person name="Kin K."/>
            <person name="Saito T."/>
            <person name="Gibbs R."/>
            <person name="Kuspa A."/>
            <person name="Muzny D."/>
            <person name="Queller D."/>
            <person name="Richards S."/>
            <person name="Strassman J."/>
            <person name="Sucgang R."/>
            <person name="Worley K."/>
            <person name="Schaap P."/>
        </authorList>
    </citation>
    <scope>NUCLEOTIDE SEQUENCE</scope>
    <source>
        <strain evidence="3">QSvi11</strain>
    </source>
</reference>
<evidence type="ECO:0008006" key="5">
    <source>
        <dbReference type="Google" id="ProtNLM"/>
    </source>
</evidence>
<feature type="transmembrane region" description="Helical" evidence="1">
    <location>
        <begin position="484"/>
        <end position="505"/>
    </location>
</feature>
<protein>
    <recommendedName>
        <fullName evidence="5">Right handed beta helix domain-containing protein</fullName>
    </recommendedName>
</protein>
<dbReference type="SUPFAM" id="SSF51126">
    <property type="entry name" value="Pectin lyase-like"/>
    <property type="match status" value="2"/>
</dbReference>
<keyword evidence="4" id="KW-1185">Reference proteome</keyword>
<feature type="signal peptide" evidence="2">
    <location>
        <begin position="1"/>
        <end position="20"/>
    </location>
</feature>
<keyword evidence="1" id="KW-1133">Transmembrane helix</keyword>
<keyword evidence="1" id="KW-0812">Transmembrane</keyword>
<comment type="caution">
    <text evidence="3">The sequence shown here is derived from an EMBL/GenBank/DDBJ whole genome shotgun (WGS) entry which is preliminary data.</text>
</comment>
<dbReference type="PANTHER" id="PTHR11319:SF35">
    <property type="entry name" value="OUTER MEMBRANE PROTEIN PMPC-RELATED"/>
    <property type="match status" value="1"/>
</dbReference>
<keyword evidence="1" id="KW-0472">Membrane</keyword>
<feature type="chain" id="PRO_5035234977" description="Right handed beta helix domain-containing protein" evidence="2">
    <location>
        <begin position="21"/>
        <end position="518"/>
    </location>
</feature>
<gene>
    <name evidence="3" type="ORF">CYY_001355</name>
</gene>
<dbReference type="Proteomes" id="UP000695562">
    <property type="component" value="Unassembled WGS sequence"/>
</dbReference>
<dbReference type="EMBL" id="AJWJ01000031">
    <property type="protein sequence ID" value="KAF2077352.1"/>
    <property type="molecule type" value="Genomic_DNA"/>
</dbReference>